<dbReference type="GO" id="GO:0008929">
    <property type="term" value="F:methylglyoxal synthase activity"/>
    <property type="evidence" value="ECO:0007669"/>
    <property type="project" value="InterPro"/>
</dbReference>
<evidence type="ECO:0000313" key="2">
    <source>
        <dbReference type="EMBL" id="QJR37871.1"/>
    </source>
</evidence>
<dbReference type="InterPro" id="IPR016064">
    <property type="entry name" value="NAD/diacylglycerol_kinase_sf"/>
</dbReference>
<gene>
    <name evidence="2" type="ORF">HKW67_21255</name>
</gene>
<dbReference type="Pfam" id="PF00781">
    <property type="entry name" value="DAGK_cat"/>
    <property type="match status" value="1"/>
</dbReference>
<sequence>MLKMAVIINHDAGTSHAIDVADLAESLRAGGYEPSITLSRNGADTVTAAKAARADGANIVVAGGGDGTINAVAAELVGSDIALGVLPLGTLNHFAKALGIPLKPNDAIHTLVAGYRTQVDVGEVNDTIFLNNSSIGIYPEMVREREVTQRRFGRSKWVAFFWASLKALDRYPFLNVQLDVNGTRLHRHTSFVFIGNNEYLIDGFELGERTTLSAGCLSLYVSQRTGRLGLLGFALRALFGRLRQARDFDMLLTAGIVIKTGPDRVNVATDGEVTTMNTPLHYRIRAGALSVIVPRPTSA</sequence>
<accession>A0A6M4J079</accession>
<keyword evidence="3" id="KW-1185">Reference proteome</keyword>
<evidence type="ECO:0000313" key="3">
    <source>
        <dbReference type="Proteomes" id="UP000500938"/>
    </source>
</evidence>
<dbReference type="InterPro" id="IPR045540">
    <property type="entry name" value="YegS/DAGK_C"/>
</dbReference>
<dbReference type="PANTHER" id="PTHR30492:SF0">
    <property type="entry name" value="METHYLGLYOXAL SYNTHASE"/>
    <property type="match status" value="1"/>
</dbReference>
<dbReference type="PANTHER" id="PTHR30492">
    <property type="entry name" value="METHYLGLYOXAL SYNTHASE"/>
    <property type="match status" value="1"/>
</dbReference>
<dbReference type="EMBL" id="CP053085">
    <property type="protein sequence ID" value="QJR37871.1"/>
    <property type="molecule type" value="Genomic_DNA"/>
</dbReference>
<dbReference type="Proteomes" id="UP000500938">
    <property type="component" value="Chromosome"/>
</dbReference>
<dbReference type="Gene3D" id="3.40.50.10330">
    <property type="entry name" value="Probable inorganic polyphosphate/atp-NAD kinase, domain 1"/>
    <property type="match status" value="1"/>
</dbReference>
<dbReference type="Gene3D" id="2.60.200.40">
    <property type="match status" value="1"/>
</dbReference>
<dbReference type="SMART" id="SM00046">
    <property type="entry name" value="DAGKc"/>
    <property type="match status" value="1"/>
</dbReference>
<dbReference type="SUPFAM" id="SSF111331">
    <property type="entry name" value="NAD kinase/diacylglycerol kinase-like"/>
    <property type="match status" value="1"/>
</dbReference>
<dbReference type="GO" id="GO:0019242">
    <property type="term" value="P:methylglyoxal biosynthetic process"/>
    <property type="evidence" value="ECO:0007669"/>
    <property type="project" value="InterPro"/>
</dbReference>
<proteinExistence type="predicted"/>
<keyword evidence="2" id="KW-0418">Kinase</keyword>
<evidence type="ECO:0000259" key="1">
    <source>
        <dbReference type="PROSITE" id="PS50146"/>
    </source>
</evidence>
<dbReference type="AlphaFoldDB" id="A0A6M4J079"/>
<dbReference type="GO" id="GO:0016301">
    <property type="term" value="F:kinase activity"/>
    <property type="evidence" value="ECO:0007669"/>
    <property type="project" value="UniProtKB-KW"/>
</dbReference>
<dbReference type="InterPro" id="IPR004363">
    <property type="entry name" value="Methylgl_synth"/>
</dbReference>
<dbReference type="PROSITE" id="PS50146">
    <property type="entry name" value="DAGK"/>
    <property type="match status" value="1"/>
</dbReference>
<feature type="domain" description="DAGKc" evidence="1">
    <location>
        <begin position="1"/>
        <end position="128"/>
    </location>
</feature>
<organism evidence="2 3">
    <name type="scientific">Gemmatimonas groenlandica</name>
    <dbReference type="NCBI Taxonomy" id="2732249"/>
    <lineage>
        <taxon>Bacteria</taxon>
        <taxon>Pseudomonadati</taxon>
        <taxon>Gemmatimonadota</taxon>
        <taxon>Gemmatimonadia</taxon>
        <taxon>Gemmatimonadales</taxon>
        <taxon>Gemmatimonadaceae</taxon>
        <taxon>Gemmatimonas</taxon>
    </lineage>
</organism>
<dbReference type="InterPro" id="IPR017438">
    <property type="entry name" value="ATP-NAD_kinase_N"/>
</dbReference>
<dbReference type="GO" id="GO:0005829">
    <property type="term" value="C:cytosol"/>
    <property type="evidence" value="ECO:0007669"/>
    <property type="project" value="TreeGrafter"/>
</dbReference>
<dbReference type="InterPro" id="IPR001206">
    <property type="entry name" value="Diacylglycerol_kinase_cat_dom"/>
</dbReference>
<protein>
    <submittedName>
        <fullName evidence="2">Sphingosine kinase</fullName>
    </submittedName>
</protein>
<reference evidence="2 3" key="1">
    <citation type="submission" date="2020-05" db="EMBL/GenBank/DDBJ databases">
        <title>Complete genome sequence of Gemmatimonas greenlandica TET16.</title>
        <authorList>
            <person name="Zeng Y."/>
        </authorList>
    </citation>
    <scope>NUCLEOTIDE SEQUENCE [LARGE SCALE GENOMIC DNA]</scope>
    <source>
        <strain evidence="2 3">TET16</strain>
    </source>
</reference>
<name>A0A6M4J079_9BACT</name>
<dbReference type="KEGG" id="ggr:HKW67_21255"/>
<keyword evidence="2" id="KW-0808">Transferase</keyword>
<dbReference type="Pfam" id="PF19279">
    <property type="entry name" value="YegS_C"/>
    <property type="match status" value="1"/>
</dbReference>
<dbReference type="RefSeq" id="WP_171227307.1">
    <property type="nucleotide sequence ID" value="NZ_CP053085.1"/>
</dbReference>